<organism evidence="2">
    <name type="scientific">marine sediment metagenome</name>
    <dbReference type="NCBI Taxonomy" id="412755"/>
    <lineage>
        <taxon>unclassified sequences</taxon>
        <taxon>metagenomes</taxon>
        <taxon>ecological metagenomes</taxon>
    </lineage>
</organism>
<comment type="caution">
    <text evidence="2">The sequence shown here is derived from an EMBL/GenBank/DDBJ whole genome shotgun (WGS) entry which is preliminary data.</text>
</comment>
<dbReference type="AlphaFoldDB" id="X1GH98"/>
<sequence length="131" mass="15622">MSSTNNQKILEHVKSLAFNRSASTTGETRAINYIKSELEKENIDSKIEHFSFTGYRRVIMRILYTLLICYLLLFRLFLILISYYIIRNLFEVTRRFSLIKKEESKNLYTIISCHDCRLFIYDLFSLSDIQI</sequence>
<keyword evidence="1" id="KW-1133">Transmembrane helix</keyword>
<keyword evidence="1" id="KW-0812">Transmembrane</keyword>
<keyword evidence="1" id="KW-0472">Membrane</keyword>
<accession>X1GH98</accession>
<dbReference type="EMBL" id="BARU01007341">
    <property type="protein sequence ID" value="GAH44205.1"/>
    <property type="molecule type" value="Genomic_DNA"/>
</dbReference>
<evidence type="ECO:0008006" key="3">
    <source>
        <dbReference type="Google" id="ProtNLM"/>
    </source>
</evidence>
<protein>
    <recommendedName>
        <fullName evidence="3">Peptidase M28 domain-containing protein</fullName>
    </recommendedName>
</protein>
<evidence type="ECO:0000313" key="2">
    <source>
        <dbReference type="EMBL" id="GAH44205.1"/>
    </source>
</evidence>
<proteinExistence type="predicted"/>
<reference evidence="2" key="1">
    <citation type="journal article" date="2014" name="Front. Microbiol.">
        <title>High frequency of phylogenetically diverse reductive dehalogenase-homologous genes in deep subseafloor sedimentary metagenomes.</title>
        <authorList>
            <person name="Kawai M."/>
            <person name="Futagami T."/>
            <person name="Toyoda A."/>
            <person name="Takaki Y."/>
            <person name="Nishi S."/>
            <person name="Hori S."/>
            <person name="Arai W."/>
            <person name="Tsubouchi T."/>
            <person name="Morono Y."/>
            <person name="Uchiyama I."/>
            <person name="Ito T."/>
            <person name="Fujiyama A."/>
            <person name="Inagaki F."/>
            <person name="Takami H."/>
        </authorList>
    </citation>
    <scope>NUCLEOTIDE SEQUENCE</scope>
    <source>
        <strain evidence="2">Expedition CK06-06</strain>
    </source>
</reference>
<feature type="transmembrane region" description="Helical" evidence="1">
    <location>
        <begin position="62"/>
        <end position="86"/>
    </location>
</feature>
<evidence type="ECO:0000256" key="1">
    <source>
        <dbReference type="SAM" id="Phobius"/>
    </source>
</evidence>
<gene>
    <name evidence="2" type="ORF">S03H2_14465</name>
</gene>
<name>X1GH98_9ZZZZ</name>